<dbReference type="InterPro" id="IPR051487">
    <property type="entry name" value="Ser/Thr_Proteases_Immune/Dev"/>
</dbReference>
<dbReference type="SMART" id="SM00020">
    <property type="entry name" value="Tryp_SPc"/>
    <property type="match status" value="1"/>
</dbReference>
<keyword evidence="7" id="KW-1133">Transmembrane helix</keyword>
<dbReference type="PRINTS" id="PR00722">
    <property type="entry name" value="CHYMOTRYPSIN"/>
</dbReference>
<proteinExistence type="inferred from homology"/>
<dbReference type="GO" id="GO:0006508">
    <property type="term" value="P:proteolysis"/>
    <property type="evidence" value="ECO:0007669"/>
    <property type="project" value="InterPro"/>
</dbReference>
<dbReference type="CDD" id="cd00190">
    <property type="entry name" value="Tryp_SPc"/>
    <property type="match status" value="1"/>
</dbReference>
<organism evidence="9 10">
    <name type="scientific">Sinocyclocheilus anshuiensis</name>
    <dbReference type="NCBI Taxonomy" id="1608454"/>
    <lineage>
        <taxon>Eukaryota</taxon>
        <taxon>Metazoa</taxon>
        <taxon>Chordata</taxon>
        <taxon>Craniata</taxon>
        <taxon>Vertebrata</taxon>
        <taxon>Euteleostomi</taxon>
        <taxon>Actinopterygii</taxon>
        <taxon>Neopterygii</taxon>
        <taxon>Teleostei</taxon>
        <taxon>Ostariophysi</taxon>
        <taxon>Cypriniformes</taxon>
        <taxon>Cyprinidae</taxon>
        <taxon>Cyprininae</taxon>
        <taxon>Sinocyclocheilus</taxon>
    </lineage>
</organism>
<dbReference type="FunFam" id="2.40.10.10:FF:000054">
    <property type="entry name" value="Complement C1r subcomponent"/>
    <property type="match status" value="1"/>
</dbReference>
<evidence type="ECO:0000313" key="10">
    <source>
        <dbReference type="Proteomes" id="UP000472260"/>
    </source>
</evidence>
<keyword evidence="4" id="KW-1015">Disulfide bond</keyword>
<dbReference type="Proteomes" id="UP000472260">
    <property type="component" value="Unassembled WGS sequence"/>
</dbReference>
<keyword evidence="5" id="KW-0325">Glycoprotein</keyword>
<dbReference type="Pfam" id="PF00089">
    <property type="entry name" value="Trypsin"/>
    <property type="match status" value="1"/>
</dbReference>
<keyword evidence="3" id="KW-0732">Signal</keyword>
<dbReference type="InterPro" id="IPR009003">
    <property type="entry name" value="Peptidase_S1_PA"/>
</dbReference>
<dbReference type="PROSITE" id="PS50240">
    <property type="entry name" value="TRYPSIN_DOM"/>
    <property type="match status" value="1"/>
</dbReference>
<keyword evidence="2" id="KW-0964">Secreted</keyword>
<keyword evidence="10" id="KW-1185">Reference proteome</keyword>
<evidence type="ECO:0000256" key="3">
    <source>
        <dbReference type="ARBA" id="ARBA00022729"/>
    </source>
</evidence>
<gene>
    <name evidence="9" type="primary">hp</name>
</gene>
<dbReference type="Ensembl" id="ENSSANT00000013569.1">
    <property type="protein sequence ID" value="ENSSANP00000012698.1"/>
    <property type="gene ID" value="ENSSANG00000006809.1"/>
</dbReference>
<dbReference type="Gene3D" id="2.40.10.10">
    <property type="entry name" value="Trypsin-like serine proteases"/>
    <property type="match status" value="2"/>
</dbReference>
<comment type="similarity">
    <text evidence="6">Belongs to the peptidase S1 family. CLIP subfamily.</text>
</comment>
<evidence type="ECO:0000313" key="9">
    <source>
        <dbReference type="Ensembl" id="ENSSANP00000012693.1"/>
    </source>
</evidence>
<protein>
    <submittedName>
        <fullName evidence="9">Haptoglobin-like</fullName>
    </submittedName>
</protein>
<dbReference type="InterPro" id="IPR043504">
    <property type="entry name" value="Peptidase_S1_PA_chymotrypsin"/>
</dbReference>
<accession>A0A671KYK4</accession>
<sequence length="344" mass="38336">MPEPQRPQYNTRQLLLQYIFIMRWLSVAVLLLGTITCLPDASLALDRVREHVSAHRISALRPKRMVGGLLTASVPWQAMVYLSENILDGGFAGGALIAEQWVLTAGRNLFVGKNQSQTRGQEPLIPKVYLGISKRVHANASTEVAVEKVFLHPDFQNTSEWDNDIALIKLKKPVKFSESVMPIPLPETGDNQEEKEEEKGIIAGWGWGRLFTPAPVLKFLSLPVRSCKGNYQAKVLASTPNVDDKQFCTGPSKHQENVCFGDAGGALAFLNPNTETVYAAGILSFDKACSVEEHAVYTKISAYLPWIHSVMRGTAGKTFWHDESRLDIALQLYHHKLHPWHEEG</sequence>
<dbReference type="InterPro" id="IPR001254">
    <property type="entry name" value="Trypsin_dom"/>
</dbReference>
<keyword evidence="7" id="KW-0812">Transmembrane</keyword>
<evidence type="ECO:0000256" key="6">
    <source>
        <dbReference type="ARBA" id="ARBA00024195"/>
    </source>
</evidence>
<dbReference type="SUPFAM" id="SSF50494">
    <property type="entry name" value="Trypsin-like serine proteases"/>
    <property type="match status" value="1"/>
</dbReference>
<feature type="domain" description="Peptidase S1" evidence="8">
    <location>
        <begin position="65"/>
        <end position="312"/>
    </location>
</feature>
<evidence type="ECO:0000256" key="5">
    <source>
        <dbReference type="ARBA" id="ARBA00023180"/>
    </source>
</evidence>
<comment type="subcellular location">
    <subcellularLocation>
        <location evidence="1">Secreted</location>
    </subcellularLocation>
</comment>
<dbReference type="Ensembl" id="ENSSANT00000013563.1">
    <property type="protein sequence ID" value="ENSSANP00000012693.1"/>
    <property type="gene ID" value="ENSSANG00000006809.1"/>
</dbReference>
<dbReference type="Ensembl" id="ENSSANT00000013566.1">
    <property type="protein sequence ID" value="ENSSANP00000012696.1"/>
    <property type="gene ID" value="ENSSANG00000006809.1"/>
</dbReference>
<dbReference type="AlphaFoldDB" id="A0A671KYK4"/>
<dbReference type="InterPro" id="IPR001314">
    <property type="entry name" value="Peptidase_S1A"/>
</dbReference>
<keyword evidence="7" id="KW-0472">Membrane</keyword>
<feature type="transmembrane region" description="Helical" evidence="7">
    <location>
        <begin position="15"/>
        <end position="35"/>
    </location>
</feature>
<evidence type="ECO:0000256" key="4">
    <source>
        <dbReference type="ARBA" id="ARBA00023157"/>
    </source>
</evidence>
<evidence type="ECO:0000256" key="2">
    <source>
        <dbReference type="ARBA" id="ARBA00022525"/>
    </source>
</evidence>
<reference evidence="9" key="1">
    <citation type="submission" date="2025-05" db="UniProtKB">
        <authorList>
            <consortium name="Ensembl"/>
        </authorList>
    </citation>
    <scope>IDENTIFICATION</scope>
</reference>
<evidence type="ECO:0000256" key="7">
    <source>
        <dbReference type="SAM" id="Phobius"/>
    </source>
</evidence>
<name>A0A671KYK4_9TELE</name>
<evidence type="ECO:0000259" key="8">
    <source>
        <dbReference type="PROSITE" id="PS50240"/>
    </source>
</evidence>
<dbReference type="GO" id="GO:0005576">
    <property type="term" value="C:extracellular region"/>
    <property type="evidence" value="ECO:0007669"/>
    <property type="project" value="UniProtKB-SubCell"/>
</dbReference>
<dbReference type="PANTHER" id="PTHR24256">
    <property type="entry name" value="TRYPTASE-RELATED"/>
    <property type="match status" value="1"/>
</dbReference>
<dbReference type="GO" id="GO:0004252">
    <property type="term" value="F:serine-type endopeptidase activity"/>
    <property type="evidence" value="ECO:0007669"/>
    <property type="project" value="InterPro"/>
</dbReference>
<evidence type="ECO:0000256" key="1">
    <source>
        <dbReference type="ARBA" id="ARBA00004613"/>
    </source>
</evidence>